<feature type="transmembrane region" description="Helical" evidence="2">
    <location>
        <begin position="483"/>
        <end position="504"/>
    </location>
</feature>
<accession>A0A0T5YZ11</accession>
<evidence type="ECO:0000313" key="4">
    <source>
        <dbReference type="Proteomes" id="UP000051634"/>
    </source>
</evidence>
<keyword evidence="2" id="KW-0472">Membrane</keyword>
<keyword evidence="2" id="KW-0812">Transmembrane</keyword>
<reference evidence="3 4" key="1">
    <citation type="submission" date="2015-11" db="EMBL/GenBank/DDBJ databases">
        <title>The genome of Candidatus Endoriftia persephone in Ridgeia piscesae and population structure of the North Eastern Pacific vestimentiferan symbionts.</title>
        <authorList>
            <person name="Perez M."/>
            <person name="Juniper K.S."/>
        </authorList>
    </citation>
    <scope>NUCLEOTIDE SEQUENCE [LARGE SCALE GENOMIC DNA]</scope>
    <source>
        <strain evidence="3">Ind11</strain>
    </source>
</reference>
<organism evidence="3 4">
    <name type="scientific">endosymbiont of Ridgeia piscesae</name>
    <dbReference type="NCBI Taxonomy" id="54398"/>
    <lineage>
        <taxon>Bacteria</taxon>
        <taxon>Pseudomonadati</taxon>
        <taxon>Pseudomonadota</taxon>
        <taxon>Gammaproteobacteria</taxon>
        <taxon>sulfur-oxidizing symbionts</taxon>
    </lineage>
</organism>
<keyword evidence="4" id="KW-1185">Reference proteome</keyword>
<dbReference type="EMBL" id="LDXT01000074">
    <property type="protein sequence ID" value="KRT55713.1"/>
    <property type="molecule type" value="Genomic_DNA"/>
</dbReference>
<evidence type="ECO:0000256" key="2">
    <source>
        <dbReference type="SAM" id="Phobius"/>
    </source>
</evidence>
<dbReference type="NCBIfam" id="TIGR03007">
    <property type="entry name" value="pepcterm_ChnLen"/>
    <property type="match status" value="1"/>
</dbReference>
<gene>
    <name evidence="3" type="ORF">Ga0074115_12320</name>
</gene>
<evidence type="ECO:0000313" key="3">
    <source>
        <dbReference type="EMBL" id="KRT55713.1"/>
    </source>
</evidence>
<feature type="coiled-coil region" evidence="1">
    <location>
        <begin position="168"/>
        <end position="252"/>
    </location>
</feature>
<protein>
    <submittedName>
        <fullName evidence="3">Polysaccharide chain length determinant protein, PEP-CTERM locus subfamily</fullName>
    </submittedName>
</protein>
<dbReference type="PANTHER" id="PTHR32309:SF13">
    <property type="entry name" value="FERRIC ENTEROBACTIN TRANSPORT PROTEIN FEPE"/>
    <property type="match status" value="1"/>
</dbReference>
<feature type="transmembrane region" description="Helical" evidence="2">
    <location>
        <begin position="20"/>
        <end position="39"/>
    </location>
</feature>
<proteinExistence type="predicted"/>
<name>A0A0T5YZ11_9GAMM</name>
<keyword evidence="2" id="KW-1133">Transmembrane helix</keyword>
<dbReference type="OrthoDB" id="9795292at2"/>
<feature type="transmembrane region" description="Helical" evidence="2">
    <location>
        <begin position="421"/>
        <end position="441"/>
    </location>
</feature>
<dbReference type="Proteomes" id="UP000051634">
    <property type="component" value="Unassembled WGS sequence"/>
</dbReference>
<feature type="coiled-coil region" evidence="1">
    <location>
        <begin position="319"/>
        <end position="395"/>
    </location>
</feature>
<dbReference type="PANTHER" id="PTHR32309">
    <property type="entry name" value="TYROSINE-PROTEIN KINASE"/>
    <property type="match status" value="1"/>
</dbReference>
<sequence length="522" mass="59697">MKDAIFEISNQIRSAWRYRWYAMVVAWTVAVGGWSWVFAMNDQYESSAKVFVDTENLLRPLLKGIAVQTDLNQRLNLMTRTLLSRKNLEKVLRESDLDHSVKNLEERELLIKQLQEKIAIGHERRQDFYTIAYTYKDPYVAKKVVETLLNIFVESALGDTRIESDSAQRFLEKQIQEYEKRLVEAESRLTEFKRRNLDTLPSQSGDAFNRLQRTQAQLEDLQLELKEASIKRNELKRQYQAAEKDAEAKQAAGGVILGSPNAQRIQRMESRLDELLLKYTEAHPSVRELRDTIKQLKVAEDVVISSGDGTSTLAADTAVEQLKLAYRQAEVELTSTRVRVKEYEKRIKALKEKLSFLPKVEAELKRLDRDYHINKKNYEELVQRLESARMSVQADVAGDSVKFRIVEPPKVPLVPVGPKRIPFSIGILVLALGLGGGLAFIMGQLRPVYYDVVGLRRGTEVPVLGQVTRVWTRKLAVKRKLEVSGFFTATTMLFLLFVSLLVIYQMGYRDELVGLIKGVVSA</sequence>
<dbReference type="GO" id="GO:0004713">
    <property type="term" value="F:protein tyrosine kinase activity"/>
    <property type="evidence" value="ECO:0007669"/>
    <property type="project" value="TreeGrafter"/>
</dbReference>
<keyword evidence="1" id="KW-0175">Coiled coil</keyword>
<dbReference type="InterPro" id="IPR014345">
    <property type="entry name" value="XrtA_polysacc_chain"/>
</dbReference>
<dbReference type="AlphaFoldDB" id="A0A0T5YZ11"/>
<dbReference type="GO" id="GO:0005886">
    <property type="term" value="C:plasma membrane"/>
    <property type="evidence" value="ECO:0007669"/>
    <property type="project" value="TreeGrafter"/>
</dbReference>
<evidence type="ECO:0000256" key="1">
    <source>
        <dbReference type="SAM" id="Coils"/>
    </source>
</evidence>
<comment type="caution">
    <text evidence="3">The sequence shown here is derived from an EMBL/GenBank/DDBJ whole genome shotgun (WGS) entry which is preliminary data.</text>
</comment>
<dbReference type="InterPro" id="IPR050445">
    <property type="entry name" value="Bact_polysacc_biosynth/exp"/>
</dbReference>
<dbReference type="RefSeq" id="WP_060528549.1">
    <property type="nucleotide sequence ID" value="NZ_KQ557138.1"/>
</dbReference>